<dbReference type="EMBL" id="RCHU02000014">
    <property type="protein sequence ID" value="KAL3573113.1"/>
    <property type="molecule type" value="Genomic_DNA"/>
</dbReference>
<name>A0ACC4B3G0_POPAL</name>
<accession>A0ACC4B3G0</accession>
<organism evidence="1 2">
    <name type="scientific">Populus alba</name>
    <name type="common">White poplar</name>
    <dbReference type="NCBI Taxonomy" id="43335"/>
    <lineage>
        <taxon>Eukaryota</taxon>
        <taxon>Viridiplantae</taxon>
        <taxon>Streptophyta</taxon>
        <taxon>Embryophyta</taxon>
        <taxon>Tracheophyta</taxon>
        <taxon>Spermatophyta</taxon>
        <taxon>Magnoliopsida</taxon>
        <taxon>eudicotyledons</taxon>
        <taxon>Gunneridae</taxon>
        <taxon>Pentapetalae</taxon>
        <taxon>rosids</taxon>
        <taxon>fabids</taxon>
        <taxon>Malpighiales</taxon>
        <taxon>Salicaceae</taxon>
        <taxon>Saliceae</taxon>
        <taxon>Populus</taxon>
    </lineage>
</organism>
<sequence length="85" mass="9732">MMASLSVQTLFVLLVFVTASYCMIEEASAVEGQREFDYFALSLQWPGTYCRHTRHCCSKNACCRGYFCSALLFWLLITFPILNLT</sequence>
<feature type="non-terminal residue" evidence="1">
    <location>
        <position position="85"/>
    </location>
</feature>
<dbReference type="Proteomes" id="UP000309997">
    <property type="component" value="Unassembled WGS sequence"/>
</dbReference>
<comment type="caution">
    <text evidence="1">The sequence shown here is derived from an EMBL/GenBank/DDBJ whole genome shotgun (WGS) entry which is preliminary data.</text>
</comment>
<evidence type="ECO:0000313" key="2">
    <source>
        <dbReference type="Proteomes" id="UP000309997"/>
    </source>
</evidence>
<reference evidence="1 2" key="1">
    <citation type="journal article" date="2024" name="Plant Biotechnol. J.">
        <title>Genome and CRISPR/Cas9 system of a widespread forest tree (Populus alba) in the world.</title>
        <authorList>
            <person name="Liu Y.J."/>
            <person name="Jiang P.F."/>
            <person name="Han X.M."/>
            <person name="Li X.Y."/>
            <person name="Wang H.M."/>
            <person name="Wang Y.J."/>
            <person name="Wang X.X."/>
            <person name="Zeng Q.Y."/>
        </authorList>
    </citation>
    <scope>NUCLEOTIDE SEQUENCE [LARGE SCALE GENOMIC DNA]</scope>
    <source>
        <strain evidence="2">cv. PAL-ZL1</strain>
    </source>
</reference>
<protein>
    <submittedName>
        <fullName evidence="1">Uncharacterized protein</fullName>
    </submittedName>
</protein>
<keyword evidence="2" id="KW-1185">Reference proteome</keyword>
<proteinExistence type="predicted"/>
<gene>
    <name evidence="1" type="ORF">D5086_027017</name>
</gene>
<evidence type="ECO:0000313" key="1">
    <source>
        <dbReference type="EMBL" id="KAL3573113.1"/>
    </source>
</evidence>